<name>A0A7J7MWI2_9MAGN</name>
<evidence type="ECO:0000313" key="4">
    <source>
        <dbReference type="Proteomes" id="UP000541444"/>
    </source>
</evidence>
<dbReference type="InterPro" id="IPR011990">
    <property type="entry name" value="TPR-like_helical_dom_sf"/>
</dbReference>
<dbReference type="EMBL" id="JACGCM010001204">
    <property type="protein sequence ID" value="KAF6159194.1"/>
    <property type="molecule type" value="Genomic_DNA"/>
</dbReference>
<evidence type="ECO:0000256" key="2">
    <source>
        <dbReference type="PROSITE-ProRule" id="PRU00708"/>
    </source>
</evidence>
<feature type="repeat" description="PPR" evidence="2">
    <location>
        <begin position="244"/>
        <end position="278"/>
    </location>
</feature>
<dbReference type="GO" id="GO:0003729">
    <property type="term" value="F:mRNA binding"/>
    <property type="evidence" value="ECO:0007669"/>
    <property type="project" value="TreeGrafter"/>
</dbReference>
<feature type="repeat" description="PPR" evidence="2">
    <location>
        <begin position="349"/>
        <end position="383"/>
    </location>
</feature>
<dbReference type="PANTHER" id="PTHR47933">
    <property type="entry name" value="PENTATRICOPEPTIDE REPEAT-CONTAINING PROTEIN 1, MITOCHONDRIAL"/>
    <property type="match status" value="1"/>
</dbReference>
<dbReference type="InterPro" id="IPR051240">
    <property type="entry name" value="Mito_RNA-Proc/Resp"/>
</dbReference>
<keyword evidence="1" id="KW-0677">Repeat</keyword>
<gene>
    <name evidence="3" type="ORF">GIB67_032811</name>
</gene>
<dbReference type="PROSITE" id="PS51375">
    <property type="entry name" value="PPR"/>
    <property type="match status" value="5"/>
</dbReference>
<comment type="caution">
    <text evidence="3">The sequence shown here is derived from an EMBL/GenBank/DDBJ whole genome shotgun (WGS) entry which is preliminary data.</text>
</comment>
<sequence>MAISSPFILKPIIRVSISSSFSSLSSHSQRLQSQSSDRNETLISTVVSVLKEQRSKSRWNFIKNLYPNGFSPTEVSQITLQIRNNPHLALRFFLWSEKKSLCKHNLASYSTIIHILARASFKTQAQTLIQTAIRVSEVDEIDDPNRPLKIFKVLTKTYRSCGSAPFVFDLLIEACLLAKRVDRAVTIVKMLRSRSIYPQIGTCNSLIKLVSQLKGANAGLEMFKNIFGFNEEFDDTNRAKVSPNVETYNMLMLSFYQEGMSEKVEQIWIEIEKFNCVPNVYSYSILIATLCDKGKMVEALRLWEEMKVKKIKPDVMAYNTLIRGFCEKTEIFKAEKLFREMKLHDIESTCLTYEYLITGYCKNGDIDPALILYKDLCRKDFRAEASTVEELIRAMCDKSRVYEGLAFLRNLTKNLDFFPSRNSYQCLMDGLCKMGKMKEALELQAEMVGKGYRPNFKVYRAFINGYLEKGNEEIATNLRKEMLDTYMEIEDD</sequence>
<dbReference type="Pfam" id="PF13041">
    <property type="entry name" value="PPR_2"/>
    <property type="match status" value="3"/>
</dbReference>
<keyword evidence="4" id="KW-1185">Reference proteome</keyword>
<dbReference type="NCBIfam" id="TIGR00756">
    <property type="entry name" value="PPR"/>
    <property type="match status" value="4"/>
</dbReference>
<dbReference type="OrthoDB" id="185373at2759"/>
<feature type="repeat" description="PPR" evidence="2">
    <location>
        <begin position="420"/>
        <end position="454"/>
    </location>
</feature>
<dbReference type="InterPro" id="IPR002885">
    <property type="entry name" value="PPR_rpt"/>
</dbReference>
<evidence type="ECO:0008006" key="5">
    <source>
        <dbReference type="Google" id="ProtNLM"/>
    </source>
</evidence>
<proteinExistence type="predicted"/>
<evidence type="ECO:0000256" key="1">
    <source>
        <dbReference type="ARBA" id="ARBA00022737"/>
    </source>
</evidence>
<organism evidence="3 4">
    <name type="scientific">Kingdonia uniflora</name>
    <dbReference type="NCBI Taxonomy" id="39325"/>
    <lineage>
        <taxon>Eukaryota</taxon>
        <taxon>Viridiplantae</taxon>
        <taxon>Streptophyta</taxon>
        <taxon>Embryophyta</taxon>
        <taxon>Tracheophyta</taxon>
        <taxon>Spermatophyta</taxon>
        <taxon>Magnoliopsida</taxon>
        <taxon>Ranunculales</taxon>
        <taxon>Circaeasteraceae</taxon>
        <taxon>Kingdonia</taxon>
    </lineage>
</organism>
<feature type="repeat" description="PPR" evidence="2">
    <location>
        <begin position="314"/>
        <end position="348"/>
    </location>
</feature>
<dbReference type="AlphaFoldDB" id="A0A7J7MWI2"/>
<evidence type="ECO:0000313" key="3">
    <source>
        <dbReference type="EMBL" id="KAF6159194.1"/>
    </source>
</evidence>
<dbReference type="PANTHER" id="PTHR47933:SF11">
    <property type="entry name" value="PENTATRICOPEPTIDE REPEAT-CONTAINING PROTEIN 2"/>
    <property type="match status" value="1"/>
</dbReference>
<reference evidence="3 4" key="1">
    <citation type="journal article" date="2020" name="IScience">
        <title>Genome Sequencing of the Endangered Kingdonia uniflora (Circaeasteraceae, Ranunculales) Reveals Potential Mechanisms of Evolutionary Specialization.</title>
        <authorList>
            <person name="Sun Y."/>
            <person name="Deng T."/>
            <person name="Zhang A."/>
            <person name="Moore M.J."/>
            <person name="Landis J.B."/>
            <person name="Lin N."/>
            <person name="Zhang H."/>
            <person name="Zhang X."/>
            <person name="Huang J."/>
            <person name="Zhang X."/>
            <person name="Sun H."/>
            <person name="Wang H."/>
        </authorList>
    </citation>
    <scope>NUCLEOTIDE SEQUENCE [LARGE SCALE GENOMIC DNA]</scope>
    <source>
        <strain evidence="3">TB1705</strain>
        <tissue evidence="3">Leaf</tissue>
    </source>
</reference>
<dbReference type="Gene3D" id="1.25.40.10">
    <property type="entry name" value="Tetratricopeptide repeat domain"/>
    <property type="match status" value="4"/>
</dbReference>
<dbReference type="Proteomes" id="UP000541444">
    <property type="component" value="Unassembled WGS sequence"/>
</dbReference>
<protein>
    <recommendedName>
        <fullName evidence="5">Pentatricopeptide repeat-containing protein</fullName>
    </recommendedName>
</protein>
<accession>A0A7J7MWI2</accession>
<feature type="repeat" description="PPR" evidence="2">
    <location>
        <begin position="279"/>
        <end position="313"/>
    </location>
</feature>